<reference evidence="4 5" key="1">
    <citation type="submission" date="2018-08" db="EMBL/GenBank/DDBJ databases">
        <title>A genome reference for cultivated species of the human gut microbiota.</title>
        <authorList>
            <person name="Zou Y."/>
            <person name="Xue W."/>
            <person name="Luo G."/>
        </authorList>
    </citation>
    <scope>NUCLEOTIDE SEQUENCE [LARGE SCALE GENOMIC DNA]</scope>
    <source>
        <strain evidence="4 5">AF24-29</strain>
    </source>
</reference>
<dbReference type="RefSeq" id="WP_117894689.1">
    <property type="nucleotide sequence ID" value="NZ_CABJCV010000007.1"/>
</dbReference>
<dbReference type="GeneID" id="83015215"/>
<keyword evidence="1" id="KW-0805">Transcription regulation</keyword>
<dbReference type="PANTHER" id="PTHR30185:SF18">
    <property type="entry name" value="TRANSCRIPTIONAL REGULATOR MTLR"/>
    <property type="match status" value="1"/>
</dbReference>
<proteinExistence type="predicted"/>
<name>A0A412G379_9FIRM</name>
<evidence type="ECO:0000256" key="2">
    <source>
        <dbReference type="ARBA" id="ARBA00023163"/>
    </source>
</evidence>
<sequence length="627" mass="72976">MLNYRIRHYLEVAYIIKNEKVLITEFQAYFMLSDYELKNDWKKLKEMENFFGVRFLDHGESITYKILNQSIFNQKQQLCVELYYRHYNNPQAAVHLIHSTVISLMLLSSGRREISVDHIAAELNYSKSSLRRSIKWARDFLEGYNIKIQNVPRHGLYVTGNEFYQRLCLVALTGFVNPRILIGLNKDLIFNEANPQLAAQIEKVMHQLSPQEVQLFSTNSLRIIKNYLIISQNRIHRGFFMNLWEDPTLEVLKQTWEAALAKKLFQELGSLDEITSEEISALAILILILKEYVEVEESGYENFALLFENKTKELTQKIQDFFEHTLHCSIKEPLFLDALHNSVSKLVLRDHFEMLRFKAFNLSGRSFAMSKDPLLLEMKDELLALVKQEFQTEIRESQMVEVMDIFQRYIQSLPLQFQRCQIKIISSLSLVDNMLLRENIIRCVPSSLYESIQIISRGSETTMTPKENEVYIVDQVLHLGNHPRFYVLDQHFDDIRNLSRFILMNGHVSTSAIQSVQSCAFTTVSEIPEWGNASSKSIICNGIQFQLIPVEKPCNAELFLCQYSSSQPLPDSLKSRSIVIIKYYPTQANLRLIDSLLVLLANDELFYEDLRTNPDLGTLDSYLSHWL</sequence>
<gene>
    <name evidence="4" type="ORF">DWY25_07325</name>
</gene>
<dbReference type="InterPro" id="IPR007737">
    <property type="entry name" value="Mga_HTH"/>
</dbReference>
<evidence type="ECO:0000313" key="5">
    <source>
        <dbReference type="Proteomes" id="UP000284178"/>
    </source>
</evidence>
<dbReference type="EMBL" id="QRUP01000007">
    <property type="protein sequence ID" value="RGR74890.1"/>
    <property type="molecule type" value="Genomic_DNA"/>
</dbReference>
<evidence type="ECO:0000259" key="3">
    <source>
        <dbReference type="Pfam" id="PF05043"/>
    </source>
</evidence>
<dbReference type="PANTHER" id="PTHR30185">
    <property type="entry name" value="CRYPTIC BETA-GLUCOSIDE BGL OPERON ANTITERMINATOR"/>
    <property type="match status" value="1"/>
</dbReference>
<feature type="domain" description="Mga helix-turn-helix" evidence="3">
    <location>
        <begin position="102"/>
        <end position="169"/>
    </location>
</feature>
<accession>A0A412G379</accession>
<dbReference type="InterPro" id="IPR050661">
    <property type="entry name" value="BglG_antiterminators"/>
</dbReference>
<comment type="caution">
    <text evidence="4">The sequence shown here is derived from an EMBL/GenBank/DDBJ whole genome shotgun (WGS) entry which is preliminary data.</text>
</comment>
<dbReference type="Proteomes" id="UP000284178">
    <property type="component" value="Unassembled WGS sequence"/>
</dbReference>
<evidence type="ECO:0000256" key="1">
    <source>
        <dbReference type="ARBA" id="ARBA00023015"/>
    </source>
</evidence>
<evidence type="ECO:0000313" key="4">
    <source>
        <dbReference type="EMBL" id="RGR74890.1"/>
    </source>
</evidence>
<dbReference type="Pfam" id="PF05043">
    <property type="entry name" value="Mga"/>
    <property type="match status" value="1"/>
</dbReference>
<protein>
    <recommendedName>
        <fullName evidence="3">Mga helix-turn-helix domain-containing protein</fullName>
    </recommendedName>
</protein>
<organism evidence="4 5">
    <name type="scientific">Holdemania filiformis</name>
    <dbReference type="NCBI Taxonomy" id="61171"/>
    <lineage>
        <taxon>Bacteria</taxon>
        <taxon>Bacillati</taxon>
        <taxon>Bacillota</taxon>
        <taxon>Erysipelotrichia</taxon>
        <taxon>Erysipelotrichales</taxon>
        <taxon>Erysipelotrichaceae</taxon>
        <taxon>Holdemania</taxon>
    </lineage>
</organism>
<keyword evidence="5" id="KW-1185">Reference proteome</keyword>
<keyword evidence="2" id="KW-0804">Transcription</keyword>
<dbReference type="AlphaFoldDB" id="A0A412G379"/>